<dbReference type="Pfam" id="PF20441">
    <property type="entry name" value="TerL_nuclease"/>
    <property type="match status" value="1"/>
</dbReference>
<dbReference type="Gene3D" id="3.40.50.300">
    <property type="entry name" value="P-loop containing nucleotide triphosphate hydrolases"/>
    <property type="match status" value="1"/>
</dbReference>
<evidence type="ECO:0000259" key="2">
    <source>
        <dbReference type="Pfam" id="PF20441"/>
    </source>
</evidence>
<proteinExistence type="predicted"/>
<dbReference type="Proteomes" id="UP000542889">
    <property type="component" value="Unassembled WGS sequence"/>
</dbReference>
<dbReference type="InterPro" id="IPR027417">
    <property type="entry name" value="P-loop_NTPase"/>
</dbReference>
<dbReference type="GO" id="GO:0004519">
    <property type="term" value="F:endonuclease activity"/>
    <property type="evidence" value="ECO:0007669"/>
    <property type="project" value="InterPro"/>
</dbReference>
<evidence type="ECO:0000313" key="3">
    <source>
        <dbReference type="EMBL" id="NVO88942.1"/>
    </source>
</evidence>
<organism evidence="3 4">
    <name type="scientific">Lacticaseibacillus rhamnosus</name>
    <name type="common">Lactobacillus rhamnosus</name>
    <dbReference type="NCBI Taxonomy" id="47715"/>
    <lineage>
        <taxon>Bacteria</taxon>
        <taxon>Bacillati</taxon>
        <taxon>Bacillota</taxon>
        <taxon>Bacilli</taxon>
        <taxon>Lactobacillales</taxon>
        <taxon>Lactobacillaceae</taxon>
        <taxon>Lacticaseibacillus</taxon>
    </lineage>
</organism>
<dbReference type="AlphaFoldDB" id="A0A7Y7QGU9"/>
<dbReference type="InterPro" id="IPR046461">
    <property type="entry name" value="TerL_ATPase"/>
</dbReference>
<evidence type="ECO:0000259" key="1">
    <source>
        <dbReference type="Pfam" id="PF03354"/>
    </source>
</evidence>
<dbReference type="PANTHER" id="PTHR41287">
    <property type="match status" value="1"/>
</dbReference>
<comment type="caution">
    <text evidence="3">The sequence shown here is derived from an EMBL/GenBank/DDBJ whole genome shotgun (WGS) entry which is preliminary data.</text>
</comment>
<reference evidence="3 4" key="1">
    <citation type="submission" date="2020-06" db="EMBL/GenBank/DDBJ databases">
        <title>Lactobacillus rhamnosus QC,genome.</title>
        <authorList>
            <person name="Yi H."/>
            <person name="Jin M."/>
        </authorList>
    </citation>
    <scope>NUCLEOTIDE SEQUENCE [LARGE SCALE GENOMIC DNA]</scope>
    <source>
        <strain evidence="3 4">QC</strain>
    </source>
</reference>
<dbReference type="PANTHER" id="PTHR41287:SF1">
    <property type="entry name" value="PROTEIN YMFN"/>
    <property type="match status" value="1"/>
</dbReference>
<name>A0A7Y7QGU9_LACRH</name>
<gene>
    <name evidence="3" type="ORF">HWN39_10675</name>
</gene>
<protein>
    <submittedName>
        <fullName evidence="3">Terminase large subunit</fullName>
    </submittedName>
</protein>
<accession>A0A7Y7QGU9</accession>
<dbReference type="Pfam" id="PF03354">
    <property type="entry name" value="TerL_ATPase"/>
    <property type="match status" value="1"/>
</dbReference>
<evidence type="ECO:0000313" key="4">
    <source>
        <dbReference type="Proteomes" id="UP000542889"/>
    </source>
</evidence>
<dbReference type="InterPro" id="IPR005021">
    <property type="entry name" value="Terminase_largesu-like"/>
</dbReference>
<feature type="domain" description="Terminase large subunit-like endonuclease" evidence="2">
    <location>
        <begin position="299"/>
        <end position="592"/>
    </location>
</feature>
<feature type="domain" description="Terminase large subunit-like ATPase" evidence="1">
    <location>
        <begin position="103"/>
        <end position="275"/>
    </location>
</feature>
<sequence>MKRIDLTQSHDVLGAYHLGNYQHVRDKFPDAGTRYAFSVLDGKQMAGYQMQLACFRHLRDLQRTIESESDFPYHYSLEKVKNILNFAAICPNVDTQEPTKLMPWQAFILASLIGWRNADGGKRFSRAIVSVGRGQGKTYLMAIIACYSYLVESIGLSNQDYLVASINYKQTSKILGYIKTMLQQILVMPPFNALAEQVGISVASLGSQSDQIIERKQNNVMRAISHESGQYDSFHFTTAIFDEIGEIETRKKTSKIVSGQVKIKNRQFIQISTAYPNPTVPFHDDEKMITQAMEQDYKRDADSYLGLIWAQDSLDETFKPDTWIKSNPLLGLASQAATLRSGLQDKHDSDLLTGNIADFQNKNMNMWLQESQDSFLKLADVERSVISHFDIENRDVYIGFDYSMFSDNTALAFVFPYEDSKGKHWYIAQHSFIPWQKAGSIEAKEKQDGIAYRELAKQGYCTITSHPEGIINDDQVYEWLMDYVTDHHLKVVMFGYDAMGATRFVKQLDLNSGWNLMPIRQRTGELKDPTKFLQTAFIEGSIQRLNDKIMEKALLNAQIFEDKVGIQVDKAKATLKIDVVDALIDALYQAMYHFDDYGIVNDRSKQVERLTPEQVKKLIDSGQFGFGGDAVG</sequence>
<dbReference type="InterPro" id="IPR046462">
    <property type="entry name" value="TerL_nuclease"/>
</dbReference>
<dbReference type="RefSeq" id="WP_176818404.1">
    <property type="nucleotide sequence ID" value="NZ_JABXWP010000016.1"/>
</dbReference>
<dbReference type="EMBL" id="JABXWP010000016">
    <property type="protein sequence ID" value="NVO88942.1"/>
    <property type="molecule type" value="Genomic_DNA"/>
</dbReference>